<protein>
    <submittedName>
        <fullName evidence="2">BHLH domain-containing protein</fullName>
    </submittedName>
</protein>
<evidence type="ECO:0000313" key="2">
    <source>
        <dbReference type="WBParaSite" id="PS1159_v2.g8901.t1"/>
    </source>
</evidence>
<proteinExistence type="predicted"/>
<accession>A0AC35GUZ6</accession>
<dbReference type="WBParaSite" id="PS1159_v2.g8901.t1">
    <property type="protein sequence ID" value="PS1159_v2.g8901.t1"/>
    <property type="gene ID" value="PS1159_v2.g8901"/>
</dbReference>
<name>A0AC35GUZ6_9BILA</name>
<organism evidence="1 2">
    <name type="scientific">Panagrolaimus sp. PS1159</name>
    <dbReference type="NCBI Taxonomy" id="55785"/>
    <lineage>
        <taxon>Eukaryota</taxon>
        <taxon>Metazoa</taxon>
        <taxon>Ecdysozoa</taxon>
        <taxon>Nematoda</taxon>
        <taxon>Chromadorea</taxon>
        <taxon>Rhabditida</taxon>
        <taxon>Tylenchina</taxon>
        <taxon>Panagrolaimomorpha</taxon>
        <taxon>Panagrolaimoidea</taxon>
        <taxon>Panagrolaimidae</taxon>
        <taxon>Panagrolaimus</taxon>
    </lineage>
</organism>
<dbReference type="Proteomes" id="UP000887580">
    <property type="component" value="Unplaced"/>
</dbReference>
<sequence>MALYSMENWNFNNKNNNIQQQQIQFQTLETPSSVSRKARYQKKKKDENFGISENRVKRKKCPAKEKERNEAINSGFEALQSRIKCIQNGEKSSKIPKVKILRIAIRYINYLKQKLNTPDEFFNPSTDDFVLQAMDVIQTKNCYTKRATEEIVKDSMILSPLNNDAGYISPSQSITPPSNYSSDYFEIPPSTQISSSMDFSSIPQFPSNFYSNISYPQPSTNYVPQIQIMDYENYPVRKHFY</sequence>
<evidence type="ECO:0000313" key="1">
    <source>
        <dbReference type="Proteomes" id="UP000887580"/>
    </source>
</evidence>
<reference evidence="2" key="1">
    <citation type="submission" date="2022-11" db="UniProtKB">
        <authorList>
            <consortium name="WormBaseParasite"/>
        </authorList>
    </citation>
    <scope>IDENTIFICATION</scope>
</reference>